<dbReference type="RefSeq" id="WP_089273040.1">
    <property type="nucleotide sequence ID" value="NZ_FZOC01000002.1"/>
</dbReference>
<dbReference type="SUPFAM" id="SSF53927">
    <property type="entry name" value="Cytidine deaminase-like"/>
    <property type="match status" value="1"/>
</dbReference>
<sequence length="262" mass="28911">MTDGLMYEITECRASGDRRMTIEAIREVPLTIYLNDREVVTLLCTGKYPRHLAVGFLKSDALISDPSQLLAVDVQDEGARITARVSVRHDPWADGRTIQRSITSGCGKGTNFDRNVATISRRRVTSDLKVTPAQILALATELKRRSTLYARTRGCHNSSLCMAERMLLFREDIGRHNAIDMIVGECFLEGIPTADKMIVSTGRVASEILLKTVRIGTPLLASTAVATSFSVELARSIGITLIGNIKEDSFWIYSDPAHIIQS</sequence>
<comment type="caution">
    <text evidence="3">Lacks conserved residue(s) required for the propagation of feature annotation.</text>
</comment>
<dbReference type="PIRSF" id="PIRSF015626">
    <property type="entry name" value="FdhD"/>
    <property type="match status" value="1"/>
</dbReference>
<accession>A0A238ZBV6</accession>
<dbReference type="EMBL" id="FZOC01000002">
    <property type="protein sequence ID" value="SNR80194.1"/>
    <property type="molecule type" value="Genomic_DNA"/>
</dbReference>
<protein>
    <recommendedName>
        <fullName evidence="3">Sulfur carrier protein FdhD</fullName>
    </recommendedName>
</protein>
<evidence type="ECO:0000256" key="1">
    <source>
        <dbReference type="ARBA" id="ARBA00022490"/>
    </source>
</evidence>
<organism evidence="4 5">
    <name type="scientific">Humidesulfovibrio mexicanus</name>
    <dbReference type="NCBI Taxonomy" id="147047"/>
    <lineage>
        <taxon>Bacteria</taxon>
        <taxon>Pseudomonadati</taxon>
        <taxon>Thermodesulfobacteriota</taxon>
        <taxon>Desulfovibrionia</taxon>
        <taxon>Desulfovibrionales</taxon>
        <taxon>Desulfovibrionaceae</taxon>
        <taxon>Humidesulfovibrio</taxon>
    </lineage>
</organism>
<proteinExistence type="inferred from homology"/>
<dbReference type="OrthoDB" id="3197277at2"/>
<dbReference type="Proteomes" id="UP000198324">
    <property type="component" value="Unassembled WGS sequence"/>
</dbReference>
<dbReference type="PANTHER" id="PTHR30592:SF1">
    <property type="entry name" value="SULFUR CARRIER PROTEIN FDHD"/>
    <property type="match status" value="1"/>
</dbReference>
<comment type="subcellular location">
    <subcellularLocation>
        <location evidence="3">Cytoplasm</location>
    </subcellularLocation>
</comment>
<gene>
    <name evidence="3" type="primary">fdhD</name>
    <name evidence="4" type="ORF">SAMN04488503_1369</name>
</gene>
<dbReference type="GO" id="GO:0006777">
    <property type="term" value="P:Mo-molybdopterin cofactor biosynthetic process"/>
    <property type="evidence" value="ECO:0007669"/>
    <property type="project" value="UniProtKB-UniRule"/>
</dbReference>
<reference evidence="4 5" key="1">
    <citation type="submission" date="2017-06" db="EMBL/GenBank/DDBJ databases">
        <authorList>
            <person name="Kim H.J."/>
            <person name="Triplett B.A."/>
        </authorList>
    </citation>
    <scope>NUCLEOTIDE SEQUENCE [LARGE SCALE GENOMIC DNA]</scope>
    <source>
        <strain evidence="4 5">DSM 13116</strain>
    </source>
</reference>
<evidence type="ECO:0000256" key="2">
    <source>
        <dbReference type="ARBA" id="ARBA00023150"/>
    </source>
</evidence>
<dbReference type="InterPro" id="IPR003786">
    <property type="entry name" value="FdhD"/>
</dbReference>
<dbReference type="Gene3D" id="3.40.140.10">
    <property type="entry name" value="Cytidine Deaminase, domain 2"/>
    <property type="match status" value="1"/>
</dbReference>
<dbReference type="GO" id="GO:0016783">
    <property type="term" value="F:sulfurtransferase activity"/>
    <property type="evidence" value="ECO:0007669"/>
    <property type="project" value="InterPro"/>
</dbReference>
<keyword evidence="5" id="KW-1185">Reference proteome</keyword>
<dbReference type="GO" id="GO:0097163">
    <property type="term" value="F:sulfur carrier activity"/>
    <property type="evidence" value="ECO:0007669"/>
    <property type="project" value="UniProtKB-UniRule"/>
</dbReference>
<keyword evidence="2 3" id="KW-0501">Molybdenum cofactor biosynthesis</keyword>
<feature type="active site" description="Cysteine persulfide intermediate" evidence="3">
    <location>
        <position position="106"/>
    </location>
</feature>
<evidence type="ECO:0000313" key="5">
    <source>
        <dbReference type="Proteomes" id="UP000198324"/>
    </source>
</evidence>
<dbReference type="PANTHER" id="PTHR30592">
    <property type="entry name" value="FORMATE DEHYDROGENASE"/>
    <property type="match status" value="1"/>
</dbReference>
<comment type="function">
    <text evidence="3">Required for formate dehydrogenase (FDH) activity. Acts as a sulfur carrier protein that transfers sulfur from IscS to the molybdenum cofactor prior to its insertion into FDH.</text>
</comment>
<dbReference type="InterPro" id="IPR016193">
    <property type="entry name" value="Cytidine_deaminase-like"/>
</dbReference>
<dbReference type="NCBIfam" id="TIGR00129">
    <property type="entry name" value="fdhD_narQ"/>
    <property type="match status" value="1"/>
</dbReference>
<dbReference type="Gene3D" id="3.10.20.10">
    <property type="match status" value="1"/>
</dbReference>
<keyword evidence="1 3" id="KW-0963">Cytoplasm</keyword>
<name>A0A238ZBV6_9BACT</name>
<dbReference type="HAMAP" id="MF_00187">
    <property type="entry name" value="FdhD"/>
    <property type="match status" value="1"/>
</dbReference>
<evidence type="ECO:0000256" key="3">
    <source>
        <dbReference type="HAMAP-Rule" id="MF_00187"/>
    </source>
</evidence>
<dbReference type="GO" id="GO:0005737">
    <property type="term" value="C:cytoplasm"/>
    <property type="evidence" value="ECO:0007669"/>
    <property type="project" value="UniProtKB-SubCell"/>
</dbReference>
<dbReference type="AlphaFoldDB" id="A0A238ZBV6"/>
<dbReference type="Pfam" id="PF02634">
    <property type="entry name" value="FdhD-NarQ"/>
    <property type="match status" value="1"/>
</dbReference>
<comment type="similarity">
    <text evidence="3">Belongs to the FdhD family.</text>
</comment>
<evidence type="ECO:0000313" key="4">
    <source>
        <dbReference type="EMBL" id="SNR80194.1"/>
    </source>
</evidence>